<dbReference type="AlphaFoldDB" id="A0A428BTJ3"/>
<protein>
    <recommendedName>
        <fullName evidence="4">Tandem five-TM protein</fullName>
    </recommendedName>
</protein>
<keyword evidence="1" id="KW-1133">Transmembrane helix</keyword>
<feature type="transmembrane region" description="Helical" evidence="1">
    <location>
        <begin position="142"/>
        <end position="159"/>
    </location>
</feature>
<reference evidence="2 3" key="1">
    <citation type="submission" date="2018-11" db="EMBL/GenBank/DDBJ databases">
        <title>Species Designations Belie Phenotypic and Genotypic Heterogeneity in Oral Streptococci.</title>
        <authorList>
            <person name="Velsko I."/>
        </authorList>
    </citation>
    <scope>NUCLEOTIDE SEQUENCE [LARGE SCALE GENOMIC DNA]</scope>
    <source>
        <strain evidence="2 3">BCC50</strain>
    </source>
</reference>
<keyword evidence="1" id="KW-0812">Transmembrane</keyword>
<evidence type="ECO:0000256" key="1">
    <source>
        <dbReference type="SAM" id="Phobius"/>
    </source>
</evidence>
<evidence type="ECO:0000313" key="3">
    <source>
        <dbReference type="Proteomes" id="UP000272687"/>
    </source>
</evidence>
<feature type="transmembrane region" description="Helical" evidence="1">
    <location>
        <begin position="118"/>
        <end position="136"/>
    </location>
</feature>
<dbReference type="RefSeq" id="WP_049484810.1">
    <property type="nucleotide sequence ID" value="NZ_CAJTEH010000006.1"/>
</dbReference>
<comment type="caution">
    <text evidence="2">The sequence shown here is derived from an EMBL/GenBank/DDBJ whole genome shotgun (WGS) entry which is preliminary data.</text>
</comment>
<dbReference type="Proteomes" id="UP000272687">
    <property type="component" value="Unassembled WGS sequence"/>
</dbReference>
<organism evidence="2 3">
    <name type="scientific">Streptococcus oralis</name>
    <dbReference type="NCBI Taxonomy" id="1303"/>
    <lineage>
        <taxon>Bacteria</taxon>
        <taxon>Bacillati</taxon>
        <taxon>Bacillota</taxon>
        <taxon>Bacilli</taxon>
        <taxon>Lactobacillales</taxon>
        <taxon>Streptococcaceae</taxon>
        <taxon>Streptococcus</taxon>
    </lineage>
</organism>
<accession>A0A428BTJ3</accession>
<name>A0A428BTJ3_STROR</name>
<feature type="transmembrane region" description="Helical" evidence="1">
    <location>
        <begin position="65"/>
        <end position="84"/>
    </location>
</feature>
<proteinExistence type="predicted"/>
<evidence type="ECO:0008006" key="4">
    <source>
        <dbReference type="Google" id="ProtNLM"/>
    </source>
</evidence>
<evidence type="ECO:0000313" key="2">
    <source>
        <dbReference type="EMBL" id="RSI68997.1"/>
    </source>
</evidence>
<dbReference type="EMBL" id="RJNM01000038">
    <property type="protein sequence ID" value="RSI68997.1"/>
    <property type="molecule type" value="Genomic_DNA"/>
</dbReference>
<keyword evidence="1" id="KW-0472">Membrane</keyword>
<gene>
    <name evidence="2" type="ORF">D8860_09775</name>
</gene>
<sequence>MHNYKSLLSLGNYKEDSYYVDLITGDLKKSIAHKVSESKIFLSSIIGYHILGIGFFKSVESNVVLSIYLLLVSFALSIIAAIVFNKRLYKNTEFEKVEFTKDEYEEFRKQVKKHNKTIVLLTLLFIVMFSFSMFLYLSRPSIFLLLVMDYVVCFSYLFYTNGFFTKRFHFEEYINKNFLKEGKIIND</sequence>